<organism evidence="2 3">
    <name type="scientific">Lysobacter korlensis</name>
    <dbReference type="NCBI Taxonomy" id="553636"/>
    <lineage>
        <taxon>Bacteria</taxon>
        <taxon>Pseudomonadati</taxon>
        <taxon>Pseudomonadota</taxon>
        <taxon>Gammaproteobacteria</taxon>
        <taxon>Lysobacterales</taxon>
        <taxon>Lysobacteraceae</taxon>
        <taxon>Lysobacter</taxon>
    </lineage>
</organism>
<keyword evidence="3" id="KW-1185">Reference proteome</keyword>
<evidence type="ECO:0000259" key="1">
    <source>
        <dbReference type="PROSITE" id="PS50164"/>
    </source>
</evidence>
<dbReference type="Proteomes" id="UP001589896">
    <property type="component" value="Unassembled WGS sequence"/>
</dbReference>
<dbReference type="InterPro" id="IPR035901">
    <property type="entry name" value="GIY-YIG_endonuc_sf"/>
</dbReference>
<evidence type="ECO:0000313" key="2">
    <source>
        <dbReference type="EMBL" id="MFC0680329.1"/>
    </source>
</evidence>
<feature type="domain" description="GIY-YIG" evidence="1">
    <location>
        <begin position="180"/>
        <end position="269"/>
    </location>
</feature>
<dbReference type="PROSITE" id="PS50164">
    <property type="entry name" value="GIY_YIG"/>
    <property type="match status" value="1"/>
</dbReference>
<reference evidence="2 3" key="1">
    <citation type="submission" date="2024-09" db="EMBL/GenBank/DDBJ databases">
        <authorList>
            <person name="Sun Q."/>
            <person name="Mori K."/>
        </authorList>
    </citation>
    <scope>NUCLEOTIDE SEQUENCE [LARGE SCALE GENOMIC DNA]</scope>
    <source>
        <strain evidence="2 3">KCTC 23076</strain>
    </source>
</reference>
<gene>
    <name evidence="2" type="ORF">ACFFGH_21040</name>
</gene>
<dbReference type="EMBL" id="JBHLTG010000005">
    <property type="protein sequence ID" value="MFC0680329.1"/>
    <property type="molecule type" value="Genomic_DNA"/>
</dbReference>
<sequence>MPLTLGPLLLDAGIDHATALVMRHAYVREHEDSGLQGIHADSTDAEILQYTRTQSSDTRRFPLDPPRVWVVFIREGGDQARLWSVVENRGEVASDGILRTFDVVQSEHMADLRGRLVIGWKSPRTWRMSGTAAAKYPVMGIADAEPIPFPGFDRLVLSHAQLQAVMREHRYAAWRTALASVLGIYLITDTSDGRHYVGKADGEESVRQRWSAYATNGHGGNVELRGLDPSNFRFSLLRVFDPATPKRDIELAESHFKEALGTRRHGLNRN</sequence>
<evidence type="ECO:0000313" key="3">
    <source>
        <dbReference type="Proteomes" id="UP001589896"/>
    </source>
</evidence>
<proteinExistence type="predicted"/>
<dbReference type="InterPro" id="IPR000305">
    <property type="entry name" value="GIY-YIG_endonuc"/>
</dbReference>
<comment type="caution">
    <text evidence="2">The sequence shown here is derived from an EMBL/GenBank/DDBJ whole genome shotgun (WGS) entry which is preliminary data.</text>
</comment>
<protein>
    <submittedName>
        <fullName evidence="2">GIY-YIG nuclease family protein</fullName>
    </submittedName>
</protein>
<dbReference type="SUPFAM" id="SSF82771">
    <property type="entry name" value="GIY-YIG endonuclease"/>
    <property type="match status" value="1"/>
</dbReference>
<dbReference type="Gene3D" id="3.40.1440.10">
    <property type="entry name" value="GIY-YIG endonuclease"/>
    <property type="match status" value="1"/>
</dbReference>
<dbReference type="CDD" id="cd10446">
    <property type="entry name" value="GIY-YIG_unchar_1"/>
    <property type="match status" value="1"/>
</dbReference>
<name>A0ABV6RTL5_9GAMM</name>
<dbReference type="RefSeq" id="WP_386671968.1">
    <property type="nucleotide sequence ID" value="NZ_JBHLTG010000005.1"/>
</dbReference>
<accession>A0ABV6RTL5</accession>